<organism evidence="1">
    <name type="scientific">Nothobranchius rachovii</name>
    <name type="common">bluefin notho</name>
    <dbReference type="NCBI Taxonomy" id="451742"/>
    <lineage>
        <taxon>Eukaryota</taxon>
        <taxon>Metazoa</taxon>
        <taxon>Chordata</taxon>
        <taxon>Craniata</taxon>
        <taxon>Vertebrata</taxon>
        <taxon>Euteleostomi</taxon>
        <taxon>Actinopterygii</taxon>
        <taxon>Neopterygii</taxon>
        <taxon>Teleostei</taxon>
        <taxon>Neoteleostei</taxon>
        <taxon>Acanthomorphata</taxon>
        <taxon>Ovalentaria</taxon>
        <taxon>Atherinomorphae</taxon>
        <taxon>Cyprinodontiformes</taxon>
        <taxon>Nothobranchiidae</taxon>
        <taxon>Nothobranchius</taxon>
    </lineage>
</organism>
<reference evidence="1" key="2">
    <citation type="submission" date="2016-06" db="EMBL/GenBank/DDBJ databases">
        <title>The genome of a short-lived fish provides insights into sex chromosome evolution and the genetic control of aging.</title>
        <authorList>
            <person name="Reichwald K."/>
            <person name="Felder M."/>
            <person name="Petzold A."/>
            <person name="Koch P."/>
            <person name="Groth M."/>
            <person name="Platzer M."/>
        </authorList>
    </citation>
    <scope>NUCLEOTIDE SEQUENCE</scope>
    <source>
        <tissue evidence="1">Brain</tissue>
    </source>
</reference>
<feature type="non-terminal residue" evidence="1">
    <location>
        <position position="1"/>
    </location>
</feature>
<dbReference type="EMBL" id="HAEI01012300">
    <property type="protein sequence ID" value="SBS14769.1"/>
    <property type="molecule type" value="Transcribed_RNA"/>
</dbReference>
<gene>
    <name evidence="1" type="primary">Nfu_g_1_009795</name>
</gene>
<feature type="non-terminal residue" evidence="1">
    <location>
        <position position="78"/>
    </location>
</feature>
<protein>
    <submittedName>
        <fullName evidence="1">Uncharacterized protein</fullName>
    </submittedName>
</protein>
<evidence type="ECO:0000313" key="1">
    <source>
        <dbReference type="EMBL" id="SBS14769.1"/>
    </source>
</evidence>
<proteinExistence type="predicted"/>
<dbReference type="AlphaFoldDB" id="A0A1A8SAV5"/>
<reference evidence="1" key="1">
    <citation type="submission" date="2016-05" db="EMBL/GenBank/DDBJ databases">
        <authorList>
            <person name="Lavstsen T."/>
            <person name="Jespersen J.S."/>
        </authorList>
    </citation>
    <scope>NUCLEOTIDE SEQUENCE</scope>
    <source>
        <tissue evidence="1">Brain</tissue>
    </source>
</reference>
<accession>A0A1A8SAV5</accession>
<name>A0A1A8SAV5_9TELE</name>
<sequence length="78" mass="8525">STTVTQTSTYGIHTKLLQGGVGGDVSSEEQQLLGCISGQWTGKKFLLLLSFWLLIVQPEDSFIRDLSITTNSCCTSRK</sequence>